<organism evidence="2 3">
    <name type="scientific">Pseudoalteromonas rubra</name>
    <dbReference type="NCBI Taxonomy" id="43658"/>
    <lineage>
        <taxon>Bacteria</taxon>
        <taxon>Pseudomonadati</taxon>
        <taxon>Pseudomonadota</taxon>
        <taxon>Gammaproteobacteria</taxon>
        <taxon>Alteromonadales</taxon>
        <taxon>Pseudoalteromonadaceae</taxon>
        <taxon>Pseudoalteromonas</taxon>
    </lineage>
</organism>
<protein>
    <submittedName>
        <fullName evidence="2">Uncharacterized protein</fullName>
    </submittedName>
</protein>
<comment type="caution">
    <text evidence="2">The sequence shown here is derived from an EMBL/GenBank/DDBJ whole genome shotgun (WGS) entry which is preliminary data.</text>
</comment>
<dbReference type="RefSeq" id="WP_138546434.1">
    <property type="nucleotide sequence ID" value="NZ_PNCJ01000039.1"/>
</dbReference>
<evidence type="ECO:0000256" key="1">
    <source>
        <dbReference type="SAM" id="MobiDB-lite"/>
    </source>
</evidence>
<dbReference type="AlphaFoldDB" id="A0A5S3WWU0"/>
<feature type="region of interest" description="Disordered" evidence="1">
    <location>
        <begin position="49"/>
        <end position="89"/>
    </location>
</feature>
<feature type="region of interest" description="Disordered" evidence="1">
    <location>
        <begin position="143"/>
        <end position="176"/>
    </location>
</feature>
<dbReference type="EMBL" id="PNCJ01000039">
    <property type="protein sequence ID" value="TMP33365.1"/>
    <property type="molecule type" value="Genomic_DNA"/>
</dbReference>
<name>A0A5S3WWU0_9GAMM</name>
<reference evidence="2 3" key="1">
    <citation type="submission" date="2018-01" db="EMBL/GenBank/DDBJ databases">
        <authorList>
            <person name="Paulsen S."/>
            <person name="Gram L.K."/>
        </authorList>
    </citation>
    <scope>NUCLEOTIDE SEQUENCE [LARGE SCALE GENOMIC DNA]</scope>
    <source>
        <strain evidence="2 3">S2599</strain>
    </source>
</reference>
<accession>A0A5S3WWU0</accession>
<dbReference type="Proteomes" id="UP000306719">
    <property type="component" value="Unassembled WGS sequence"/>
</dbReference>
<sequence length="241" mass="26765">MRSWVVAIVVSVASHLGLLWLLAQHTAFVPTVTPAKSIKTYLVVEQPEKRTPMAVSEPETEETKPVSDSAEPTKQLVAPKEPSSTVKAVAASPIKSVIENKAMESAQSQQPSEVSDNTNKNNPYKRIDPVLGLSRLRLKQQQLNQQMAGDAPTGKPQPQRLGVPKSHQPRNQTLRQVESQNQIFTEYREGDRCYKEVHGDPNNPPPEGFAKNWLTMGSTCDKNAITDAYDAAMEKWLNNNR</sequence>
<proteinExistence type="predicted"/>
<evidence type="ECO:0000313" key="2">
    <source>
        <dbReference type="EMBL" id="TMP33365.1"/>
    </source>
</evidence>
<feature type="compositionally biased region" description="Polar residues" evidence="1">
    <location>
        <begin position="105"/>
        <end position="122"/>
    </location>
</feature>
<gene>
    <name evidence="2" type="ORF">CWB98_20185</name>
</gene>
<dbReference type="OrthoDB" id="6312375at2"/>
<feature type="region of interest" description="Disordered" evidence="1">
    <location>
        <begin position="102"/>
        <end position="127"/>
    </location>
</feature>
<evidence type="ECO:0000313" key="3">
    <source>
        <dbReference type="Proteomes" id="UP000306719"/>
    </source>
</evidence>
<reference evidence="3" key="2">
    <citation type="submission" date="2019-06" db="EMBL/GenBank/DDBJ databases">
        <title>Co-occurence of chitin degradation, pigmentation and bioactivity in marine Pseudoalteromonas.</title>
        <authorList>
            <person name="Sonnenschein E.C."/>
            <person name="Bech P.K."/>
        </authorList>
    </citation>
    <scope>NUCLEOTIDE SEQUENCE [LARGE SCALE GENOMIC DNA]</scope>
    <source>
        <strain evidence="3">S2599</strain>
    </source>
</reference>